<dbReference type="EMBL" id="CP001744">
    <property type="protein sequence ID" value="ADG66209.1"/>
    <property type="molecule type" value="Genomic_DNA"/>
</dbReference>
<dbReference type="STRING" id="521674.Plim_0358"/>
<organism evidence="1 2">
    <name type="scientific">Planctopirus limnophila (strain ATCC 43296 / DSM 3776 / IFAM 1008 / Mu 290)</name>
    <name type="common">Planctomyces limnophilus</name>
    <dbReference type="NCBI Taxonomy" id="521674"/>
    <lineage>
        <taxon>Bacteria</taxon>
        <taxon>Pseudomonadati</taxon>
        <taxon>Planctomycetota</taxon>
        <taxon>Planctomycetia</taxon>
        <taxon>Planctomycetales</taxon>
        <taxon>Planctomycetaceae</taxon>
        <taxon>Planctopirus</taxon>
    </lineage>
</organism>
<gene>
    <name evidence="1" type="ordered locus">Plim_0358</name>
</gene>
<proteinExistence type="predicted"/>
<protein>
    <submittedName>
        <fullName evidence="1">Uncharacterized protein</fullName>
    </submittedName>
</protein>
<accession>D5SPH9</accession>
<keyword evidence="2" id="KW-1185">Reference proteome</keyword>
<dbReference type="AlphaFoldDB" id="D5SPH9"/>
<dbReference type="KEGG" id="plm:Plim_0358"/>
<reference evidence="1 2" key="1">
    <citation type="journal article" date="2010" name="Stand. Genomic Sci.">
        <title>Complete genome sequence of Planctomyces limnophilus type strain (Mu 290).</title>
        <authorList>
            <person name="Labutti K."/>
            <person name="Sikorski J."/>
            <person name="Schneider S."/>
            <person name="Nolan M."/>
            <person name="Lucas S."/>
            <person name="Glavina Del Rio T."/>
            <person name="Tice H."/>
            <person name="Cheng J.F."/>
            <person name="Goodwin L."/>
            <person name="Pitluck S."/>
            <person name="Liolios K."/>
            <person name="Ivanova N."/>
            <person name="Mavromatis K."/>
            <person name="Mikhailova N."/>
            <person name="Pati A."/>
            <person name="Chen A."/>
            <person name="Palaniappan K."/>
            <person name="Land M."/>
            <person name="Hauser L."/>
            <person name="Chang Y.J."/>
            <person name="Jeffries C.D."/>
            <person name="Tindall B.J."/>
            <person name="Rohde M."/>
            <person name="Goker M."/>
            <person name="Woyke T."/>
            <person name="Bristow J."/>
            <person name="Eisen J.A."/>
            <person name="Markowitz V."/>
            <person name="Hugenholtz P."/>
            <person name="Kyrpides N.C."/>
            <person name="Klenk H.P."/>
            <person name="Lapidus A."/>
        </authorList>
    </citation>
    <scope>NUCLEOTIDE SEQUENCE [LARGE SCALE GENOMIC DNA]</scope>
    <source>
        <strain evidence="2">ATCC 43296 / DSM 3776 / IFAM 1008 / 290</strain>
    </source>
</reference>
<evidence type="ECO:0000313" key="2">
    <source>
        <dbReference type="Proteomes" id="UP000002220"/>
    </source>
</evidence>
<evidence type="ECO:0000313" key="1">
    <source>
        <dbReference type="EMBL" id="ADG66209.1"/>
    </source>
</evidence>
<sequence length="232" mass="25597">MALVRTTGPKKVIPLVSPHVNNLSLQSPADDDAPALCDVQRKVPTGCYVSLRNGCLPAHGIGVASAYGRPAKAALISVHCPSNLCSNCTSLRLWTASGQGPVVFALCSFRSDCNRRNRPVLLRDNLHHQQPFGNSSSVFYSTKPVSILPALQMQQFPMDFESSHKRDTVPDIRQYRLRRFEARIGQMALRWQESAGSLGIQGYPGWTGRNRTWLSVEESRQCCRGLMVGLSC</sequence>
<dbReference type="Proteomes" id="UP000002220">
    <property type="component" value="Chromosome"/>
</dbReference>
<dbReference type="HOGENOM" id="CLU_1193994_0_0_0"/>
<name>D5SPH9_PLAL2</name>